<feature type="transmembrane region" description="Helical" evidence="9">
    <location>
        <begin position="12"/>
        <end position="31"/>
    </location>
</feature>
<evidence type="ECO:0000256" key="4">
    <source>
        <dbReference type="ARBA" id="ARBA00022989"/>
    </source>
</evidence>
<name>A0A8H7EFJ6_9PLEO</name>
<dbReference type="Pfam" id="PF07885">
    <property type="entry name" value="Ion_trans_2"/>
    <property type="match status" value="2"/>
</dbReference>
<organism evidence="11 12">
    <name type="scientific">Alternaria burnsii</name>
    <dbReference type="NCBI Taxonomy" id="1187904"/>
    <lineage>
        <taxon>Eukaryota</taxon>
        <taxon>Fungi</taxon>
        <taxon>Dikarya</taxon>
        <taxon>Ascomycota</taxon>
        <taxon>Pezizomycotina</taxon>
        <taxon>Dothideomycetes</taxon>
        <taxon>Pleosporomycetidae</taxon>
        <taxon>Pleosporales</taxon>
        <taxon>Pleosporineae</taxon>
        <taxon>Pleosporaceae</taxon>
        <taxon>Alternaria</taxon>
        <taxon>Alternaria sect. Alternaria</taxon>
    </lineage>
</organism>
<evidence type="ECO:0000256" key="8">
    <source>
        <dbReference type="SAM" id="MobiDB-lite"/>
    </source>
</evidence>
<dbReference type="PANTHER" id="PTHR11003">
    <property type="entry name" value="POTASSIUM CHANNEL, SUBFAMILY K"/>
    <property type="match status" value="1"/>
</dbReference>
<accession>A0A8H7EFJ6</accession>
<feature type="transmembrane region" description="Helical" evidence="9">
    <location>
        <begin position="93"/>
        <end position="114"/>
    </location>
</feature>
<feature type="transmembrane region" description="Helical" evidence="9">
    <location>
        <begin position="246"/>
        <end position="267"/>
    </location>
</feature>
<dbReference type="GO" id="GO:0015271">
    <property type="term" value="F:outward rectifier potassium channel activity"/>
    <property type="evidence" value="ECO:0007669"/>
    <property type="project" value="TreeGrafter"/>
</dbReference>
<feature type="domain" description="Potassium channel" evidence="10">
    <location>
        <begin position="255"/>
        <end position="329"/>
    </location>
</feature>
<keyword evidence="12" id="KW-1185">Reference proteome</keyword>
<feature type="region of interest" description="Disordered" evidence="8">
    <location>
        <begin position="461"/>
        <end position="486"/>
    </location>
</feature>
<keyword evidence="7 11" id="KW-0407">Ion channel</keyword>
<evidence type="ECO:0000313" key="12">
    <source>
        <dbReference type="Proteomes" id="UP000596902"/>
    </source>
</evidence>
<dbReference type="GeneID" id="62203031"/>
<dbReference type="Gene3D" id="1.10.287.70">
    <property type="match status" value="2"/>
</dbReference>
<feature type="compositionally biased region" description="Low complexity" evidence="8">
    <location>
        <begin position="535"/>
        <end position="544"/>
    </location>
</feature>
<dbReference type="Proteomes" id="UP000596902">
    <property type="component" value="Unassembled WGS sequence"/>
</dbReference>
<evidence type="ECO:0000256" key="9">
    <source>
        <dbReference type="SAM" id="Phobius"/>
    </source>
</evidence>
<keyword evidence="5" id="KW-0406">Ion transport</keyword>
<evidence type="ECO:0000256" key="2">
    <source>
        <dbReference type="ARBA" id="ARBA00022448"/>
    </source>
</evidence>
<keyword evidence="6 9" id="KW-0472">Membrane</keyword>
<keyword evidence="3 9" id="KW-0812">Transmembrane</keyword>
<sequence length="819" mass="91916">MSRRLTFEIAQPITIIGFYLAGFLLMALVAVASSSVFRIQPMEEHALSQAFYYAIIAAGIYFIIASLMAFTAFGAYKGHYAREFRLTASQRTLMLQTIAFMVYLLVGALIFSYVENWMFLDAVFWANFTLLTIGFGGEFVPKTHTGRSLLIPYAIGGLVTVGLVIGSIRSLILEHGKQKMAARFMEVKRQRVLDSIDGDTHTIRISIFEKVNFSSKGLTEAQRREQEFRIMRRVQTLSERKRRYTALALSTTAALLLWFLGALVFMYSEKPQGFTYFVALYYAYVSLLTIGYGDYVVQSNAGKAFMVFWSLLAVPTLTILISNMGDTVIKAFKDFTIWLGSLTVLPDEEGLSAALKVGWRRIKSGKIGEEERVGYHEGPISPNEQRTNDRLAAYLEEEELGKAQEADEHGDYLERDIRFYHFVLAKEVRKLMKDVESSSSKQYEYHEWQYYLRLIGQDEDDASKHRRPKANAHHDDGEAPDIGSADDGKKLAWSWLGIRSPLMGNQSEPQWLLQRLAMKLESEMRKMSSPDEESTTTNNNNNNNSTLTMSLVAISLPTLWLAPPPGFAASSHDPNIEPASIAISAIFASLVIVLVVVILSKKNRGNFLDDSSEHIERMEKHLTIGWPLEDVLRRNNATDHQTTPRLWPGFSSSNSDIVRRDHKVEGKEAAAAAAAAAASRGAFELASKPGRTPIFHITVPHPANAVELEVRPRLLLHGHELPTRDVYLLPPQISQSGNYSGSSSKNNALLQTQSVHTARRHPHSEFGDDSTVVGDKAEVETLRSDLNFPDTDSVNASYDERQWKLMDDKALGLLGRHWE</sequence>
<dbReference type="PANTHER" id="PTHR11003:SF301">
    <property type="entry name" value="POTASSIUM CHANNEL PROTEIN"/>
    <property type="match status" value="1"/>
</dbReference>
<feature type="transmembrane region" description="Helical" evidence="9">
    <location>
        <begin position="304"/>
        <end position="325"/>
    </location>
</feature>
<protein>
    <submittedName>
        <fullName evidence="11">Voltage-gated potassium channel</fullName>
    </submittedName>
</protein>
<dbReference type="EMBL" id="JAAABM010000005">
    <property type="protein sequence ID" value="KAF7677947.1"/>
    <property type="molecule type" value="Genomic_DNA"/>
</dbReference>
<dbReference type="AlphaFoldDB" id="A0A8H7EFJ6"/>
<keyword evidence="2" id="KW-0813">Transport</keyword>
<keyword evidence="4 9" id="KW-1133">Transmembrane helix</keyword>
<evidence type="ECO:0000256" key="3">
    <source>
        <dbReference type="ARBA" id="ARBA00022692"/>
    </source>
</evidence>
<evidence type="ECO:0000313" key="11">
    <source>
        <dbReference type="EMBL" id="KAF7677947.1"/>
    </source>
</evidence>
<dbReference type="InterPro" id="IPR013099">
    <property type="entry name" value="K_chnl_dom"/>
</dbReference>
<feature type="transmembrane region" description="Helical" evidence="9">
    <location>
        <begin position="579"/>
        <end position="599"/>
    </location>
</feature>
<feature type="transmembrane region" description="Helical" evidence="9">
    <location>
        <begin position="273"/>
        <end position="292"/>
    </location>
</feature>
<dbReference type="SUPFAM" id="SSF81324">
    <property type="entry name" value="Voltage-gated potassium channels"/>
    <property type="match status" value="2"/>
</dbReference>
<dbReference type="RefSeq" id="XP_038788125.1">
    <property type="nucleotide sequence ID" value="XM_038929853.1"/>
</dbReference>
<comment type="subcellular location">
    <subcellularLocation>
        <location evidence="1">Membrane</location>
        <topology evidence="1">Multi-pass membrane protein</topology>
    </subcellularLocation>
</comment>
<dbReference type="GO" id="GO:0005886">
    <property type="term" value="C:plasma membrane"/>
    <property type="evidence" value="ECO:0007669"/>
    <property type="project" value="TreeGrafter"/>
</dbReference>
<gene>
    <name evidence="11" type="ORF">GT037_004806</name>
</gene>
<dbReference type="GO" id="GO:0030322">
    <property type="term" value="P:stabilization of membrane potential"/>
    <property type="evidence" value="ECO:0007669"/>
    <property type="project" value="TreeGrafter"/>
</dbReference>
<dbReference type="InterPro" id="IPR003280">
    <property type="entry name" value="2pore_dom_K_chnl"/>
</dbReference>
<evidence type="ECO:0000256" key="5">
    <source>
        <dbReference type="ARBA" id="ARBA00023065"/>
    </source>
</evidence>
<reference evidence="11" key="2">
    <citation type="submission" date="2020-08" db="EMBL/GenBank/DDBJ databases">
        <title>Draft Genome Sequence of Cumin Blight Pathogen Alternaria burnsii.</title>
        <authorList>
            <person name="Feng Z."/>
        </authorList>
    </citation>
    <scope>NUCLEOTIDE SEQUENCE</scope>
    <source>
        <strain evidence="11">CBS107.38</strain>
    </source>
</reference>
<evidence type="ECO:0000256" key="6">
    <source>
        <dbReference type="ARBA" id="ARBA00023136"/>
    </source>
</evidence>
<evidence type="ECO:0000256" key="7">
    <source>
        <dbReference type="ARBA" id="ARBA00023303"/>
    </source>
</evidence>
<evidence type="ECO:0000259" key="10">
    <source>
        <dbReference type="Pfam" id="PF07885"/>
    </source>
</evidence>
<feature type="domain" description="Potassium channel" evidence="10">
    <location>
        <begin position="99"/>
        <end position="172"/>
    </location>
</feature>
<reference evidence="11" key="1">
    <citation type="submission" date="2020-01" db="EMBL/GenBank/DDBJ databases">
        <authorList>
            <person name="Feng Z.H.Z."/>
        </authorList>
    </citation>
    <scope>NUCLEOTIDE SEQUENCE</scope>
    <source>
        <strain evidence="11">CBS107.38</strain>
    </source>
</reference>
<feature type="region of interest" description="Disordered" evidence="8">
    <location>
        <begin position="523"/>
        <end position="544"/>
    </location>
</feature>
<comment type="caution">
    <text evidence="11">The sequence shown here is derived from an EMBL/GenBank/DDBJ whole genome shotgun (WGS) entry which is preliminary data.</text>
</comment>
<dbReference type="GO" id="GO:0022841">
    <property type="term" value="F:potassium ion leak channel activity"/>
    <property type="evidence" value="ECO:0007669"/>
    <property type="project" value="TreeGrafter"/>
</dbReference>
<feature type="transmembrane region" description="Helical" evidence="9">
    <location>
        <begin position="51"/>
        <end position="73"/>
    </location>
</feature>
<feature type="transmembrane region" description="Helical" evidence="9">
    <location>
        <begin position="150"/>
        <end position="173"/>
    </location>
</feature>
<proteinExistence type="predicted"/>
<evidence type="ECO:0000256" key="1">
    <source>
        <dbReference type="ARBA" id="ARBA00004141"/>
    </source>
</evidence>